<organism evidence="1 2">
    <name type="scientific">Roseobacter litoralis (strain ATCC 49566 / DSM 6996 / JCM 21268 / NBRC 15278 / OCh 149)</name>
    <dbReference type="NCBI Taxonomy" id="391595"/>
    <lineage>
        <taxon>Bacteria</taxon>
        <taxon>Pseudomonadati</taxon>
        <taxon>Pseudomonadota</taxon>
        <taxon>Alphaproteobacteria</taxon>
        <taxon>Rhodobacterales</taxon>
        <taxon>Roseobacteraceae</taxon>
        <taxon>Roseobacter</taxon>
    </lineage>
</organism>
<dbReference type="EMBL" id="CP002623">
    <property type="protein sequence ID" value="AEI94842.1"/>
    <property type="molecule type" value="Genomic_DNA"/>
</dbReference>
<name>F7ZGB1_ROSLO</name>
<protein>
    <submittedName>
        <fullName evidence="1">Uncharacterized protein</fullName>
    </submittedName>
</protein>
<keyword evidence="2" id="KW-1185">Reference proteome</keyword>
<dbReference type="HOGENOM" id="CLU_2495930_0_0_5"/>
<reference evidence="1 2" key="1">
    <citation type="journal article" date="2011" name="BMC Genomics">
        <title>Comparative genome analysis and genome-guided physiological analysis of Roseobacter litoralis.</title>
        <authorList>
            <person name="Kalhoefer D."/>
            <person name="Thole S."/>
            <person name="Voget S."/>
            <person name="Lehmann R."/>
            <person name="Liesegang H."/>
            <person name="Wollher A."/>
            <person name="Daniel R."/>
            <person name="Simon M."/>
            <person name="Brinkhoff T."/>
        </authorList>
    </citation>
    <scope>NUCLEOTIDE SEQUENCE [LARGE SCALE GENOMIC DNA]</scope>
    <source>
        <strain evidence="2">ATCC 49566 / DSM 6996 / JCM 21268 / NBRC 15278 / OCh 149</strain>
    </source>
</reference>
<dbReference type="AlphaFoldDB" id="F7ZGB1"/>
<dbReference type="KEGG" id="rli:RLO149_c028850"/>
<proteinExistence type="predicted"/>
<dbReference type="Proteomes" id="UP000001353">
    <property type="component" value="Chromosome"/>
</dbReference>
<evidence type="ECO:0000313" key="2">
    <source>
        <dbReference type="Proteomes" id="UP000001353"/>
    </source>
</evidence>
<gene>
    <name evidence="1" type="ordered locus">RLO149_c028850</name>
</gene>
<accession>F7ZGB1</accession>
<evidence type="ECO:0000313" key="1">
    <source>
        <dbReference type="EMBL" id="AEI94842.1"/>
    </source>
</evidence>
<sequence>MGIVTSRVWIFCFCSALKYWKFLQAVLLKTRLSVDTCRAVLTKVVVDILRTVSHAQQHRPAWAPIDPVDRGIANLANYALEQEKSK</sequence>